<dbReference type="InterPro" id="IPR041698">
    <property type="entry name" value="Methyltransf_25"/>
</dbReference>
<keyword evidence="2" id="KW-0808">Transferase</keyword>
<dbReference type="Pfam" id="PF13649">
    <property type="entry name" value="Methyltransf_25"/>
    <property type="match status" value="1"/>
</dbReference>
<dbReference type="SUPFAM" id="SSF53335">
    <property type="entry name" value="S-adenosyl-L-methionine-dependent methyltransferases"/>
    <property type="match status" value="1"/>
</dbReference>
<evidence type="ECO:0000313" key="3">
    <source>
        <dbReference type="Proteomes" id="UP000623440"/>
    </source>
</evidence>
<dbReference type="EMBL" id="JACJSI010000105">
    <property type="protein sequence ID" value="MBD2533616.1"/>
    <property type="molecule type" value="Genomic_DNA"/>
</dbReference>
<evidence type="ECO:0000259" key="1">
    <source>
        <dbReference type="Pfam" id="PF13649"/>
    </source>
</evidence>
<sequence>MKNQKPAFVFDQKAASDYDKRWAKLAPIRDSLDLFIRAILSELPADARILCVGVGTGLELIALAQAFPQWRFTAVEPAIPMLNVCRQKVEESGITARCTFHEGYLDSLPASDLFDAATCLVVSHFLMQKEERRNFFNQIALRLRPQGYLISSDIAYDMSTSAYQSLLNVWLRMMKSAELPEEDIEKMCASYGRDVAVLPPQEVASLIASGGFDAPVLFFQNLLIHAWYSRRTSPN</sequence>
<keyword evidence="2" id="KW-0489">Methyltransferase</keyword>
<dbReference type="Gene3D" id="3.40.50.150">
    <property type="entry name" value="Vaccinia Virus protein VP39"/>
    <property type="match status" value="1"/>
</dbReference>
<dbReference type="RefSeq" id="WP_190944178.1">
    <property type="nucleotide sequence ID" value="NZ_JACJSI010000105.1"/>
</dbReference>
<dbReference type="CDD" id="cd02440">
    <property type="entry name" value="AdoMet_MTases"/>
    <property type="match status" value="1"/>
</dbReference>
<dbReference type="GO" id="GO:0008168">
    <property type="term" value="F:methyltransferase activity"/>
    <property type="evidence" value="ECO:0007669"/>
    <property type="project" value="UniProtKB-KW"/>
</dbReference>
<dbReference type="InterPro" id="IPR029063">
    <property type="entry name" value="SAM-dependent_MTases_sf"/>
</dbReference>
<accession>A0ABR8DW74</accession>
<name>A0ABR8DW74_9NOSO</name>
<organism evidence="2 3">
    <name type="scientific">Nostoc flagelliforme FACHB-838</name>
    <dbReference type="NCBI Taxonomy" id="2692904"/>
    <lineage>
        <taxon>Bacteria</taxon>
        <taxon>Bacillati</taxon>
        <taxon>Cyanobacteriota</taxon>
        <taxon>Cyanophyceae</taxon>
        <taxon>Nostocales</taxon>
        <taxon>Nostocaceae</taxon>
        <taxon>Nostoc</taxon>
    </lineage>
</organism>
<keyword evidence="3" id="KW-1185">Reference proteome</keyword>
<gene>
    <name evidence="2" type="ORF">H6G97_30295</name>
</gene>
<dbReference type="Proteomes" id="UP000623440">
    <property type="component" value="Unassembled WGS sequence"/>
</dbReference>
<evidence type="ECO:0000313" key="2">
    <source>
        <dbReference type="EMBL" id="MBD2533616.1"/>
    </source>
</evidence>
<protein>
    <submittedName>
        <fullName evidence="2">Class I SAM-dependent methyltransferase</fullName>
    </submittedName>
</protein>
<dbReference type="GO" id="GO:0032259">
    <property type="term" value="P:methylation"/>
    <property type="evidence" value="ECO:0007669"/>
    <property type="project" value="UniProtKB-KW"/>
</dbReference>
<reference evidence="2 3" key="1">
    <citation type="journal article" date="2020" name="ISME J.">
        <title>Comparative genomics reveals insights into cyanobacterial evolution and habitat adaptation.</title>
        <authorList>
            <person name="Chen M.Y."/>
            <person name="Teng W.K."/>
            <person name="Zhao L."/>
            <person name="Hu C.X."/>
            <person name="Zhou Y.K."/>
            <person name="Han B.P."/>
            <person name="Song L.R."/>
            <person name="Shu W.S."/>
        </authorList>
    </citation>
    <scope>NUCLEOTIDE SEQUENCE [LARGE SCALE GENOMIC DNA]</scope>
    <source>
        <strain evidence="2 3">FACHB-838</strain>
    </source>
</reference>
<proteinExistence type="predicted"/>
<feature type="domain" description="Methyltransferase" evidence="1">
    <location>
        <begin position="49"/>
        <end position="147"/>
    </location>
</feature>
<comment type="caution">
    <text evidence="2">The sequence shown here is derived from an EMBL/GenBank/DDBJ whole genome shotgun (WGS) entry which is preliminary data.</text>
</comment>